<dbReference type="GO" id="GO:0016491">
    <property type="term" value="F:oxidoreductase activity"/>
    <property type="evidence" value="ECO:0007669"/>
    <property type="project" value="UniProtKB-KW"/>
</dbReference>
<evidence type="ECO:0000256" key="3">
    <source>
        <dbReference type="ARBA" id="ARBA00011881"/>
    </source>
</evidence>
<dbReference type="InterPro" id="IPR013149">
    <property type="entry name" value="ADH-like_C"/>
</dbReference>
<dbReference type="InterPro" id="IPR011032">
    <property type="entry name" value="GroES-like_sf"/>
</dbReference>
<dbReference type="PANTHER" id="PTHR44154">
    <property type="entry name" value="QUINONE OXIDOREDUCTASE"/>
    <property type="match status" value="1"/>
</dbReference>
<gene>
    <name evidence="10" type="ORF">DI598_17460</name>
</gene>
<protein>
    <recommendedName>
        <fullName evidence="8">Zinc-type alcohol dehydrogenase-like protein</fullName>
    </recommendedName>
</protein>
<comment type="subunit">
    <text evidence="3">Homotetramer.</text>
</comment>
<proteinExistence type="inferred from homology"/>
<dbReference type="Gene3D" id="3.90.180.10">
    <property type="entry name" value="Medium-chain alcohol dehydrogenases, catalytic domain"/>
    <property type="match status" value="1"/>
</dbReference>
<keyword evidence="6" id="KW-0694">RNA-binding</keyword>
<dbReference type="CDD" id="cd08252">
    <property type="entry name" value="AL_MDR"/>
    <property type="match status" value="1"/>
</dbReference>
<dbReference type="InterPro" id="IPR020843">
    <property type="entry name" value="ER"/>
</dbReference>
<feature type="domain" description="Enoyl reductase (ER)" evidence="9">
    <location>
        <begin position="16"/>
        <end position="259"/>
    </location>
</feature>
<accession>A0A2W5G8Z5</accession>
<comment type="similarity">
    <text evidence="2 8">Belongs to the zinc-containing alcohol dehydrogenase family. Quinone oxidoreductase subfamily.</text>
</comment>
<dbReference type="GO" id="GO:0005737">
    <property type="term" value="C:cytoplasm"/>
    <property type="evidence" value="ECO:0007669"/>
    <property type="project" value="UniProtKB-SubCell"/>
</dbReference>
<comment type="subcellular location">
    <subcellularLocation>
        <location evidence="1">Cytoplasm</location>
    </subcellularLocation>
</comment>
<evidence type="ECO:0000259" key="9">
    <source>
        <dbReference type="SMART" id="SM00829"/>
    </source>
</evidence>
<dbReference type="InterPro" id="IPR014182">
    <property type="entry name" value="ADH_Zn_typ-1"/>
</dbReference>
<evidence type="ECO:0000256" key="8">
    <source>
        <dbReference type="RuleBase" id="RU364000"/>
    </source>
</evidence>
<keyword evidence="8" id="KW-0560">Oxidoreductase</keyword>
<dbReference type="PROSITE" id="PS01162">
    <property type="entry name" value="QOR_ZETA_CRYSTAL"/>
    <property type="match status" value="1"/>
</dbReference>
<keyword evidence="7" id="KW-0007">Acetylation</keyword>
<dbReference type="Pfam" id="PF00107">
    <property type="entry name" value="ADH_zinc_N"/>
    <property type="match status" value="1"/>
</dbReference>
<evidence type="ECO:0000256" key="7">
    <source>
        <dbReference type="ARBA" id="ARBA00022990"/>
    </source>
</evidence>
<comment type="caution">
    <text evidence="10">The sequence shown here is derived from an EMBL/GenBank/DDBJ whole genome shotgun (WGS) entry which is preliminary data.</text>
</comment>
<dbReference type="Pfam" id="PF08240">
    <property type="entry name" value="ADH_N"/>
    <property type="match status" value="1"/>
</dbReference>
<reference evidence="10 11" key="1">
    <citation type="submission" date="2017-11" db="EMBL/GenBank/DDBJ databases">
        <title>Infants hospitalized years apart are colonized by the same room-sourced microbial strains.</title>
        <authorList>
            <person name="Brooks B."/>
            <person name="Olm M.R."/>
            <person name="Firek B.A."/>
            <person name="Baker R."/>
            <person name="Thomas B.C."/>
            <person name="Morowitz M.J."/>
            <person name="Banfield J.F."/>
        </authorList>
    </citation>
    <scope>NUCLEOTIDE SEQUENCE [LARGE SCALE GENOMIC DNA]</scope>
    <source>
        <strain evidence="10">S2_009_000_R2_76</strain>
    </source>
</reference>
<keyword evidence="8" id="KW-0479">Metal-binding</keyword>
<evidence type="ECO:0000313" key="10">
    <source>
        <dbReference type="EMBL" id="PZP41996.1"/>
    </source>
</evidence>
<dbReference type="InterPro" id="IPR013154">
    <property type="entry name" value="ADH-like_N"/>
</dbReference>
<feature type="non-terminal residue" evidence="10">
    <location>
        <position position="272"/>
    </location>
</feature>
<dbReference type="AlphaFoldDB" id="A0A2W5G8Z5"/>
<dbReference type="SMART" id="SM00829">
    <property type="entry name" value="PKS_ER"/>
    <property type="match status" value="1"/>
</dbReference>
<dbReference type="PANTHER" id="PTHR44154:SF1">
    <property type="entry name" value="QUINONE OXIDOREDUCTASE"/>
    <property type="match status" value="1"/>
</dbReference>
<dbReference type="InterPro" id="IPR002364">
    <property type="entry name" value="Quin_OxRdtase/zeta-crystal_CS"/>
</dbReference>
<name>A0A2W5G8Z5_9SPHI</name>
<dbReference type="Proteomes" id="UP000249645">
    <property type="component" value="Unassembled WGS sequence"/>
</dbReference>
<keyword evidence="8" id="KW-0862">Zinc</keyword>
<dbReference type="GO" id="GO:0008270">
    <property type="term" value="F:zinc ion binding"/>
    <property type="evidence" value="ECO:0007669"/>
    <property type="project" value="InterPro"/>
</dbReference>
<sequence length="272" mass="30041">MKAIGFKRSLPIEDEQSFIEFETEIPTPKGHQILVKIKAIAVNPADTKFRKYALGDKELPEPKIIGWDAAGEVVGVGDEVELFKIGDEVYYSGQIDKPGCYAEYQVVDERIVGHKPKNLSMVQAAALAVPALTVWELLLDRMYLSKENAANKTLLIIGGAGGVGTYAIQFAKKILGMKVIATASRHTTIEWCLDYGADLVVNHRELLMEMQDNGYPQVDYIIDLANINQHWKNMVELIAPEGRIGSISDATGPIDLAALKNKSVSFAWEFTC</sequence>
<dbReference type="GO" id="GO:0003723">
    <property type="term" value="F:RNA binding"/>
    <property type="evidence" value="ECO:0007669"/>
    <property type="project" value="UniProtKB-KW"/>
</dbReference>
<evidence type="ECO:0000313" key="11">
    <source>
        <dbReference type="Proteomes" id="UP000249645"/>
    </source>
</evidence>
<dbReference type="InterPro" id="IPR051603">
    <property type="entry name" value="Zinc-ADH_QOR/CCCR"/>
</dbReference>
<evidence type="ECO:0000256" key="1">
    <source>
        <dbReference type="ARBA" id="ARBA00004496"/>
    </source>
</evidence>
<dbReference type="SUPFAM" id="SSF51735">
    <property type="entry name" value="NAD(P)-binding Rossmann-fold domains"/>
    <property type="match status" value="1"/>
</dbReference>
<organism evidence="10 11">
    <name type="scientific">Pseudopedobacter saltans</name>
    <dbReference type="NCBI Taxonomy" id="151895"/>
    <lineage>
        <taxon>Bacteria</taxon>
        <taxon>Pseudomonadati</taxon>
        <taxon>Bacteroidota</taxon>
        <taxon>Sphingobacteriia</taxon>
        <taxon>Sphingobacteriales</taxon>
        <taxon>Sphingobacteriaceae</taxon>
        <taxon>Pseudopedobacter</taxon>
    </lineage>
</organism>
<dbReference type="InterPro" id="IPR036291">
    <property type="entry name" value="NAD(P)-bd_dom_sf"/>
</dbReference>
<dbReference type="NCBIfam" id="TIGR02817">
    <property type="entry name" value="adh_fam_1"/>
    <property type="match status" value="1"/>
</dbReference>
<evidence type="ECO:0000256" key="4">
    <source>
        <dbReference type="ARBA" id="ARBA00022490"/>
    </source>
</evidence>
<dbReference type="SUPFAM" id="SSF50129">
    <property type="entry name" value="GroES-like"/>
    <property type="match status" value="1"/>
</dbReference>
<dbReference type="Gene3D" id="3.40.50.720">
    <property type="entry name" value="NAD(P)-binding Rossmann-like Domain"/>
    <property type="match status" value="1"/>
</dbReference>
<dbReference type="EMBL" id="QFOI01000463">
    <property type="protein sequence ID" value="PZP41996.1"/>
    <property type="molecule type" value="Genomic_DNA"/>
</dbReference>
<evidence type="ECO:0000256" key="6">
    <source>
        <dbReference type="ARBA" id="ARBA00022884"/>
    </source>
</evidence>
<keyword evidence="4" id="KW-0963">Cytoplasm</keyword>
<keyword evidence="5" id="KW-0521">NADP</keyword>
<evidence type="ECO:0000256" key="2">
    <source>
        <dbReference type="ARBA" id="ARBA00010371"/>
    </source>
</evidence>
<evidence type="ECO:0000256" key="5">
    <source>
        <dbReference type="ARBA" id="ARBA00022857"/>
    </source>
</evidence>